<dbReference type="Proteomes" id="UP000593560">
    <property type="component" value="Unassembled WGS sequence"/>
</dbReference>
<gene>
    <name evidence="2" type="ORF">Gohar_009088</name>
</gene>
<keyword evidence="3" id="KW-1185">Reference proteome</keyword>
<feature type="region of interest" description="Disordered" evidence="1">
    <location>
        <begin position="1"/>
        <end position="119"/>
    </location>
</feature>
<evidence type="ECO:0000256" key="1">
    <source>
        <dbReference type="SAM" id="MobiDB-lite"/>
    </source>
</evidence>
<feature type="compositionally biased region" description="Basic and acidic residues" evidence="1">
    <location>
        <begin position="55"/>
        <end position="64"/>
    </location>
</feature>
<name>A0A7J9GLV5_9ROSI</name>
<evidence type="ECO:0000313" key="2">
    <source>
        <dbReference type="EMBL" id="MBA0798501.1"/>
    </source>
</evidence>
<dbReference type="OrthoDB" id="1938010at2759"/>
<dbReference type="EMBL" id="JABFAD010000005">
    <property type="protein sequence ID" value="MBA0798501.1"/>
    <property type="molecule type" value="Genomic_DNA"/>
</dbReference>
<comment type="caution">
    <text evidence="2">The sequence shown here is derived from an EMBL/GenBank/DDBJ whole genome shotgun (WGS) entry which is preliminary data.</text>
</comment>
<proteinExistence type="predicted"/>
<reference evidence="2 3" key="1">
    <citation type="journal article" date="2019" name="Genome Biol. Evol.">
        <title>Insights into the evolution of the New World diploid cottons (Gossypium, subgenus Houzingenia) based on genome sequencing.</title>
        <authorList>
            <person name="Grover C.E."/>
            <person name="Arick M.A. 2nd"/>
            <person name="Thrash A."/>
            <person name="Conover J.L."/>
            <person name="Sanders W.S."/>
            <person name="Peterson D.G."/>
            <person name="Frelichowski J.E."/>
            <person name="Scheffler J.A."/>
            <person name="Scheffler B.E."/>
            <person name="Wendel J.F."/>
        </authorList>
    </citation>
    <scope>NUCLEOTIDE SEQUENCE [LARGE SCALE GENOMIC DNA]</scope>
    <source>
        <strain evidence="2">0</strain>
        <tissue evidence="2">Leaf</tissue>
    </source>
</reference>
<sequence>MVEVAGGEGTRRRLPPWMQGKESTPSGDRDKSDKVQEVGDEFISGNFKPRKQSKKASEPIEKGETKRRKRKICQQDAPCDVQEPSHRQRNKTNVRLSSGKDSKTPSPVEDDEEELSPED</sequence>
<dbReference type="AlphaFoldDB" id="A0A7J9GLV5"/>
<feature type="non-terminal residue" evidence="2">
    <location>
        <position position="1"/>
    </location>
</feature>
<evidence type="ECO:0000313" key="3">
    <source>
        <dbReference type="Proteomes" id="UP000593560"/>
    </source>
</evidence>
<accession>A0A7J9GLV5</accession>
<protein>
    <submittedName>
        <fullName evidence="2">Uncharacterized protein</fullName>
    </submittedName>
</protein>
<organism evidence="2 3">
    <name type="scientific">Gossypium harknessii</name>
    <dbReference type="NCBI Taxonomy" id="34285"/>
    <lineage>
        <taxon>Eukaryota</taxon>
        <taxon>Viridiplantae</taxon>
        <taxon>Streptophyta</taxon>
        <taxon>Embryophyta</taxon>
        <taxon>Tracheophyta</taxon>
        <taxon>Spermatophyta</taxon>
        <taxon>Magnoliopsida</taxon>
        <taxon>eudicotyledons</taxon>
        <taxon>Gunneridae</taxon>
        <taxon>Pentapetalae</taxon>
        <taxon>rosids</taxon>
        <taxon>malvids</taxon>
        <taxon>Malvales</taxon>
        <taxon>Malvaceae</taxon>
        <taxon>Malvoideae</taxon>
        <taxon>Gossypium</taxon>
    </lineage>
</organism>
<feature type="compositionally biased region" description="Acidic residues" evidence="1">
    <location>
        <begin position="108"/>
        <end position="119"/>
    </location>
</feature>
<feature type="compositionally biased region" description="Basic and acidic residues" evidence="1">
    <location>
        <begin position="27"/>
        <end position="37"/>
    </location>
</feature>